<evidence type="ECO:0000256" key="1">
    <source>
        <dbReference type="SAM" id="MobiDB-lite"/>
    </source>
</evidence>
<dbReference type="AlphaFoldDB" id="A0A418NQL3"/>
<keyword evidence="3" id="KW-1185">Reference proteome</keyword>
<evidence type="ECO:0000313" key="2">
    <source>
        <dbReference type="EMBL" id="RIV84993.1"/>
    </source>
</evidence>
<comment type="caution">
    <text evidence="2">The sequence shown here is derived from an EMBL/GenBank/DDBJ whole genome shotgun (WGS) entry which is preliminary data.</text>
</comment>
<name>A0A418NQL3_9SPHN</name>
<feature type="region of interest" description="Disordered" evidence="1">
    <location>
        <begin position="89"/>
        <end position="113"/>
    </location>
</feature>
<sequence length="113" mass="12017">MTICSSFTIVGEPSAALLSRLLGFFSQHDLGAPEMTVTRRGGDMIVQLESADLGAQLAPVVSAKMGSLVGVRHVDLTFTEIAADHAPNLALQPVPAHRPSQRMPGSRHKRSSD</sequence>
<accession>A0A418NQL3</accession>
<gene>
    <name evidence="2" type="ORF">D2V07_11845</name>
</gene>
<protein>
    <submittedName>
        <fullName evidence="2">Uncharacterized protein</fullName>
    </submittedName>
</protein>
<dbReference type="EMBL" id="QXFL01000005">
    <property type="protein sequence ID" value="RIV84993.1"/>
    <property type="molecule type" value="Genomic_DNA"/>
</dbReference>
<evidence type="ECO:0000313" key="3">
    <source>
        <dbReference type="Proteomes" id="UP000286576"/>
    </source>
</evidence>
<proteinExistence type="predicted"/>
<reference evidence="2 3" key="1">
    <citation type="submission" date="2018-08" db="EMBL/GenBank/DDBJ databases">
        <title>Erythrobacter zhengii sp.nov., a bacterium isolated from deep-sea sediment.</title>
        <authorList>
            <person name="Fang C."/>
            <person name="Wu Y.-H."/>
            <person name="Sun C."/>
            <person name="Wang H."/>
            <person name="Cheng H."/>
            <person name="Meng F.-X."/>
            <person name="Wang C.-S."/>
            <person name="Xu X.-W."/>
        </authorList>
    </citation>
    <scope>NUCLEOTIDE SEQUENCE [LARGE SCALE GENOMIC DNA]</scope>
    <source>
        <strain evidence="2 3">V18</strain>
    </source>
</reference>
<dbReference type="Proteomes" id="UP000286576">
    <property type="component" value="Unassembled WGS sequence"/>
</dbReference>
<organism evidence="2 3">
    <name type="scientific">Aurantiacibacter zhengii</name>
    <dbReference type="NCBI Taxonomy" id="2307003"/>
    <lineage>
        <taxon>Bacteria</taxon>
        <taxon>Pseudomonadati</taxon>
        <taxon>Pseudomonadota</taxon>
        <taxon>Alphaproteobacteria</taxon>
        <taxon>Sphingomonadales</taxon>
        <taxon>Erythrobacteraceae</taxon>
        <taxon>Aurantiacibacter</taxon>
    </lineage>
</organism>